<dbReference type="STRING" id="2282107.A0A286UXQ2"/>
<dbReference type="PANTHER" id="PTHR11096:SF0">
    <property type="entry name" value="RNA 3'-TERMINAL PHOSPHATE CYCLASE"/>
    <property type="match status" value="1"/>
</dbReference>
<dbReference type="EMBL" id="NBII01000001">
    <property type="protein sequence ID" value="PAV24366.1"/>
    <property type="molecule type" value="Genomic_DNA"/>
</dbReference>
<dbReference type="GO" id="GO:0005634">
    <property type="term" value="C:nucleus"/>
    <property type="evidence" value="ECO:0007669"/>
    <property type="project" value="TreeGrafter"/>
</dbReference>
<dbReference type="InterPro" id="IPR023797">
    <property type="entry name" value="RNA3'_phos_cyclase_dom"/>
</dbReference>
<evidence type="ECO:0000313" key="3">
    <source>
        <dbReference type="Proteomes" id="UP000217199"/>
    </source>
</evidence>
<evidence type="ECO:0000259" key="1">
    <source>
        <dbReference type="Pfam" id="PF01137"/>
    </source>
</evidence>
<evidence type="ECO:0000313" key="2">
    <source>
        <dbReference type="EMBL" id="PAV24366.1"/>
    </source>
</evidence>
<dbReference type="InterPro" id="IPR000228">
    <property type="entry name" value="RNA3'_term_phos_cyc"/>
</dbReference>
<dbReference type="GO" id="GO:0006396">
    <property type="term" value="P:RNA processing"/>
    <property type="evidence" value="ECO:0007669"/>
    <property type="project" value="InterPro"/>
</dbReference>
<protein>
    <submittedName>
        <fullName evidence="2">RNA 3-terminal phosphate cyclase</fullName>
    </submittedName>
</protein>
<proteinExistence type="predicted"/>
<comment type="caution">
    <text evidence="2">The sequence shown here is derived from an EMBL/GenBank/DDBJ whole genome shotgun (WGS) entry which is preliminary data.</text>
</comment>
<dbReference type="AlphaFoldDB" id="A0A286UXQ2"/>
<sequence>MEVVVEVVADKAVERLLKELEHGGCVDEYMQDQLIIFSALAKGKSIIMTGPISLHTRTAIWVAEKLTGAKFEVEENVDDTLKSMVSCEGIGLEGRL</sequence>
<dbReference type="OrthoDB" id="25029at2759"/>
<dbReference type="InParanoid" id="A0A286UXQ2"/>
<dbReference type="Pfam" id="PF01137">
    <property type="entry name" value="RTC"/>
    <property type="match status" value="1"/>
</dbReference>
<accession>A0A286UXQ2</accession>
<feature type="domain" description="RNA 3'-terminal phosphate cyclase" evidence="1">
    <location>
        <begin position="5"/>
        <end position="73"/>
    </location>
</feature>
<dbReference type="GO" id="GO:0003963">
    <property type="term" value="F:RNA-3'-phosphate cyclase activity"/>
    <property type="evidence" value="ECO:0007669"/>
    <property type="project" value="TreeGrafter"/>
</dbReference>
<dbReference type="Gene3D" id="3.65.10.20">
    <property type="entry name" value="RNA 3'-terminal phosphate cyclase domain"/>
    <property type="match status" value="1"/>
</dbReference>
<reference evidence="2 3" key="1">
    <citation type="journal article" date="2017" name="Mol. Ecol.">
        <title>Comparative and population genomic landscape of Phellinus noxius: A hypervariable fungus causing root rot in trees.</title>
        <authorList>
            <person name="Chung C.L."/>
            <person name="Lee T.J."/>
            <person name="Akiba M."/>
            <person name="Lee H.H."/>
            <person name="Kuo T.H."/>
            <person name="Liu D."/>
            <person name="Ke H.M."/>
            <person name="Yokoi T."/>
            <person name="Roa M.B."/>
            <person name="Lu M.J."/>
            <person name="Chang Y.Y."/>
            <person name="Ann P.J."/>
            <person name="Tsai J.N."/>
            <person name="Chen C.Y."/>
            <person name="Tzean S.S."/>
            <person name="Ota Y."/>
            <person name="Hattori T."/>
            <person name="Sahashi N."/>
            <person name="Liou R.F."/>
            <person name="Kikuchi T."/>
            <person name="Tsai I.J."/>
        </authorList>
    </citation>
    <scope>NUCLEOTIDE SEQUENCE [LARGE SCALE GENOMIC DNA]</scope>
    <source>
        <strain evidence="2 3">FFPRI411160</strain>
    </source>
</reference>
<organism evidence="2 3">
    <name type="scientific">Pyrrhoderma noxium</name>
    <dbReference type="NCBI Taxonomy" id="2282107"/>
    <lineage>
        <taxon>Eukaryota</taxon>
        <taxon>Fungi</taxon>
        <taxon>Dikarya</taxon>
        <taxon>Basidiomycota</taxon>
        <taxon>Agaricomycotina</taxon>
        <taxon>Agaricomycetes</taxon>
        <taxon>Hymenochaetales</taxon>
        <taxon>Hymenochaetaceae</taxon>
        <taxon>Pyrrhoderma</taxon>
    </lineage>
</organism>
<gene>
    <name evidence="2" type="ORF">PNOK_0143400</name>
</gene>
<dbReference type="InterPro" id="IPR037136">
    <property type="entry name" value="RNA3'_phos_cyclase_dom_sf"/>
</dbReference>
<dbReference type="InterPro" id="IPR013792">
    <property type="entry name" value="RNA3'P_cycl/enolpyr_Trfase_a/b"/>
</dbReference>
<dbReference type="Proteomes" id="UP000217199">
    <property type="component" value="Unassembled WGS sequence"/>
</dbReference>
<keyword evidence="3" id="KW-1185">Reference proteome</keyword>
<name>A0A286UXQ2_9AGAM</name>
<dbReference type="SUPFAM" id="SSF55205">
    <property type="entry name" value="EPT/RTPC-like"/>
    <property type="match status" value="1"/>
</dbReference>
<dbReference type="PANTHER" id="PTHR11096">
    <property type="entry name" value="RNA 3' TERMINAL PHOSPHATE CYCLASE"/>
    <property type="match status" value="1"/>
</dbReference>